<proteinExistence type="predicted"/>
<dbReference type="Proteomes" id="UP000242287">
    <property type="component" value="Unassembled WGS sequence"/>
</dbReference>
<reference evidence="2 3" key="1">
    <citation type="submission" date="2014-02" db="EMBL/GenBank/DDBJ databases">
        <title>Transposable element dynamics among asymbiotic and ectomycorrhizal Amanita fungi.</title>
        <authorList>
            <consortium name="DOE Joint Genome Institute"/>
            <person name="Hess J."/>
            <person name="Skrede I."/>
            <person name="Wolfe B."/>
            <person name="LaButti K."/>
            <person name="Ohm R.A."/>
            <person name="Grigoriev I.V."/>
            <person name="Pringle A."/>
        </authorList>
    </citation>
    <scope>NUCLEOTIDE SEQUENCE [LARGE SCALE GENOMIC DNA]</scope>
    <source>
        <strain evidence="2 3">SKay4041</strain>
    </source>
</reference>
<feature type="compositionally biased region" description="Basic and acidic residues" evidence="1">
    <location>
        <begin position="1032"/>
        <end position="1041"/>
    </location>
</feature>
<feature type="compositionally biased region" description="Basic and acidic residues" evidence="1">
    <location>
        <begin position="586"/>
        <end position="596"/>
    </location>
</feature>
<protein>
    <submittedName>
        <fullName evidence="2">Uncharacterized protein</fullName>
    </submittedName>
</protein>
<feature type="region of interest" description="Disordered" evidence="1">
    <location>
        <begin position="252"/>
        <end position="303"/>
    </location>
</feature>
<feature type="region of interest" description="Disordered" evidence="1">
    <location>
        <begin position="458"/>
        <end position="620"/>
    </location>
</feature>
<feature type="region of interest" description="Disordered" evidence="1">
    <location>
        <begin position="958"/>
        <end position="1042"/>
    </location>
</feature>
<feature type="compositionally biased region" description="Polar residues" evidence="1">
    <location>
        <begin position="826"/>
        <end position="839"/>
    </location>
</feature>
<feature type="compositionally biased region" description="Polar residues" evidence="1">
    <location>
        <begin position="503"/>
        <end position="521"/>
    </location>
</feature>
<feature type="compositionally biased region" description="Polar residues" evidence="1">
    <location>
        <begin position="876"/>
        <end position="894"/>
    </location>
</feature>
<feature type="compositionally biased region" description="Polar residues" evidence="1">
    <location>
        <begin position="597"/>
        <end position="616"/>
    </location>
</feature>
<organism evidence="2 3">
    <name type="scientific">Amanita thiersii Skay4041</name>
    <dbReference type="NCBI Taxonomy" id="703135"/>
    <lineage>
        <taxon>Eukaryota</taxon>
        <taxon>Fungi</taxon>
        <taxon>Dikarya</taxon>
        <taxon>Basidiomycota</taxon>
        <taxon>Agaricomycotina</taxon>
        <taxon>Agaricomycetes</taxon>
        <taxon>Agaricomycetidae</taxon>
        <taxon>Agaricales</taxon>
        <taxon>Pluteineae</taxon>
        <taxon>Amanitaceae</taxon>
        <taxon>Amanita</taxon>
    </lineage>
</organism>
<evidence type="ECO:0000256" key="1">
    <source>
        <dbReference type="SAM" id="MobiDB-lite"/>
    </source>
</evidence>
<dbReference type="OrthoDB" id="2148418at2759"/>
<feature type="compositionally biased region" description="Basic and acidic residues" evidence="1">
    <location>
        <begin position="278"/>
        <end position="288"/>
    </location>
</feature>
<feature type="region of interest" description="Disordered" evidence="1">
    <location>
        <begin position="814"/>
        <end position="894"/>
    </location>
</feature>
<dbReference type="AlphaFoldDB" id="A0A2A9P1A1"/>
<dbReference type="EMBL" id="KZ301970">
    <property type="protein sequence ID" value="PFH54373.1"/>
    <property type="molecule type" value="Genomic_DNA"/>
</dbReference>
<dbReference type="STRING" id="703135.A0A2A9P1A1"/>
<feature type="region of interest" description="Disordered" evidence="1">
    <location>
        <begin position="22"/>
        <end position="69"/>
    </location>
</feature>
<accession>A0A2A9P1A1</accession>
<feature type="compositionally biased region" description="Low complexity" evidence="1">
    <location>
        <begin position="669"/>
        <end position="678"/>
    </location>
</feature>
<feature type="region of interest" description="Disordered" evidence="1">
    <location>
        <begin position="652"/>
        <end position="715"/>
    </location>
</feature>
<keyword evidence="3" id="KW-1185">Reference proteome</keyword>
<evidence type="ECO:0000313" key="2">
    <source>
        <dbReference type="EMBL" id="PFH54373.1"/>
    </source>
</evidence>
<feature type="compositionally biased region" description="Low complexity" evidence="1">
    <location>
        <begin position="41"/>
        <end position="59"/>
    </location>
</feature>
<feature type="compositionally biased region" description="Polar residues" evidence="1">
    <location>
        <begin position="856"/>
        <end position="865"/>
    </location>
</feature>
<sequence>MVLRVADASDDNPHLSHLNHHAALHSRSDSEEFASAPIARPPGSSNSPFLPPLLLSQEPPSSPSCMLTSQESTQCLLISSRPNTPESDLMLPDEPSSILASRILRAHENPSPPPISPRTCNTASSHSRLIDISEPSTPQPSVIPHGVSDQLIQQHLVHSLLSPIWSHPTSKSPNKMPISPGRDLITFDSCDLSGTEATLSTSNEAGTSNSSGSTMLFHSEVDQQGDSLRIGVPSRKPGVAAQPVYLLGHENRQSVDQSQSPVRRTARVRKNTIFQENSENKTSHRDGDITESGSPGKIGGANMRVRRKSGKFSAGTPEPLGVHDEREDSAVPIAESSCDAVKNGSQETCADIRHRLNSLSPTSTNVLHQLVMMSPSRKERPSSPQPSQPMEVTDVFPSIPPSTIHETPLPSSKELINGAYSAKPIPNQTLPKVFFPPTPAQNLFRTPARRFPVGETMADDLRSPRRPSQLTTFDSKPIFAPPRTPILRIHPSDSPPRRMLVTDPTQTNTQSSEHAPSSNQVLPRRGMSVEPIVPRITVPSPTRRSNSMEPATSIKHMSTLPRPPVGQLPPVREPGRLPFPLVKTTTQEERKNEDNPKSSLVSQHNDVPMTSSNLKQRTSKIPRIGVKPYTRPYQKVMEKGKVTNIVRPIIPHKSGVIGPSQPKPTPPISSNSSNSNESITMKTPITSRPPRRSEEMTISLKRKRGPENPSAPSNAPVVFARQVPQTLTSLITKPAIEVTKPSASSTANHTNRQAPVLRKVIKKLPDIESQIQQIRKFDPFSQAQDSSAAGQMERHDLPGAKVEAQLNGKVMTPLASSRFPDEGLPLTNTGLPAETTTETVAGERPPQPPSDELQATAHQLQTGRVTRTRKRGQARATDSNVRQTSQSRSRGNGASTIVFPTDVFGGMSAVALKALTNSNTVKNQQYITAKLEMEIIRKPGLRPESPVMKVQSILERTQNEKVRERRERAHRRAQRMDGELAAYGDDISQGENSEVLPVPKLDDDAPSAENGDYSEKHRRGSGEDEDYQTPERQVKKAKLADGSEADIEERRVKWDKGLFSVINLEEVQLGSRPLFNDATAPKGCLALTSKVTRLDNMGNLPEAGMPLPGLEQESIVVKKFMYDDDEEVVPVPVVAKNTRSKAKKSKN</sequence>
<evidence type="ECO:0000313" key="3">
    <source>
        <dbReference type="Proteomes" id="UP000242287"/>
    </source>
</evidence>
<feature type="compositionally biased region" description="Basic and acidic residues" evidence="1">
    <location>
        <begin position="958"/>
        <end position="967"/>
    </location>
</feature>
<name>A0A2A9P1A1_9AGAR</name>
<feature type="compositionally biased region" description="Polar residues" evidence="1">
    <location>
        <begin position="539"/>
        <end position="550"/>
    </location>
</feature>
<gene>
    <name evidence="2" type="ORF">AMATHDRAFT_639</name>
</gene>